<dbReference type="AlphaFoldDB" id="A0AAD7IQ83"/>
<dbReference type="PANTHER" id="PTHR46423">
    <property type="entry name" value="RNA POLYMERASE II-ASSOCIATED PROTEIN 3"/>
    <property type="match status" value="1"/>
</dbReference>
<dbReference type="InterPro" id="IPR002893">
    <property type="entry name" value="Znf_MYND"/>
</dbReference>
<evidence type="ECO:0000259" key="7">
    <source>
        <dbReference type="PROSITE" id="PS50865"/>
    </source>
</evidence>
<dbReference type="PROSITE" id="PS01360">
    <property type="entry name" value="ZF_MYND_1"/>
    <property type="match status" value="1"/>
</dbReference>
<feature type="repeat" description="TPR" evidence="6">
    <location>
        <begin position="50"/>
        <end position="83"/>
    </location>
</feature>
<evidence type="ECO:0000313" key="9">
    <source>
        <dbReference type="Proteomes" id="UP001215280"/>
    </source>
</evidence>
<dbReference type="SUPFAM" id="SSF48452">
    <property type="entry name" value="TPR-like"/>
    <property type="match status" value="1"/>
</dbReference>
<dbReference type="PROSITE" id="PS50005">
    <property type="entry name" value="TPR"/>
    <property type="match status" value="1"/>
</dbReference>
<dbReference type="Proteomes" id="UP001215280">
    <property type="component" value="Unassembled WGS sequence"/>
</dbReference>
<dbReference type="InterPro" id="IPR019734">
    <property type="entry name" value="TPR_rpt"/>
</dbReference>
<dbReference type="PROSITE" id="PS50865">
    <property type="entry name" value="ZF_MYND_2"/>
    <property type="match status" value="1"/>
</dbReference>
<gene>
    <name evidence="8" type="ORF">DFH07DRAFT_830441</name>
</gene>
<keyword evidence="3 6" id="KW-0802">TPR repeat</keyword>
<dbReference type="GO" id="GO:0008270">
    <property type="term" value="F:zinc ion binding"/>
    <property type="evidence" value="ECO:0007669"/>
    <property type="project" value="UniProtKB-KW"/>
</dbReference>
<dbReference type="Gene3D" id="1.25.40.10">
    <property type="entry name" value="Tetratricopeptide repeat domain"/>
    <property type="match status" value="1"/>
</dbReference>
<dbReference type="EMBL" id="JARJLG010000091">
    <property type="protein sequence ID" value="KAJ7748211.1"/>
    <property type="molecule type" value="Genomic_DNA"/>
</dbReference>
<dbReference type="SMART" id="SM00028">
    <property type="entry name" value="TPR"/>
    <property type="match status" value="2"/>
</dbReference>
<dbReference type="SUPFAM" id="SSF144232">
    <property type="entry name" value="HIT/MYND zinc finger-like"/>
    <property type="match status" value="1"/>
</dbReference>
<protein>
    <recommendedName>
        <fullName evidence="7">MYND-type domain-containing protein</fullName>
    </recommendedName>
</protein>
<comment type="caution">
    <text evidence="8">The sequence shown here is derived from an EMBL/GenBank/DDBJ whole genome shotgun (WGS) entry which is preliminary data.</text>
</comment>
<evidence type="ECO:0000313" key="8">
    <source>
        <dbReference type="EMBL" id="KAJ7748211.1"/>
    </source>
</evidence>
<keyword evidence="4" id="KW-0862">Zinc</keyword>
<keyword evidence="9" id="KW-1185">Reference proteome</keyword>
<evidence type="ECO:0000256" key="6">
    <source>
        <dbReference type="PROSITE-ProRule" id="PRU00339"/>
    </source>
</evidence>
<accession>A0AAD7IQ83</accession>
<name>A0AAD7IQ83_9AGAR</name>
<dbReference type="Pfam" id="PF01753">
    <property type="entry name" value="zf-MYND"/>
    <property type="match status" value="1"/>
</dbReference>
<dbReference type="Gene3D" id="6.10.140.2220">
    <property type="match status" value="1"/>
</dbReference>
<dbReference type="InterPro" id="IPR051966">
    <property type="entry name" value="RPAP3"/>
</dbReference>
<sequence>MNGAFAQMNAGLTPAELNAEGGKRFKAGDYRGAAMYYELATGRAAADPVSIYFSNLAAAYLKLGRYPLAQDAAAKALQLEPRATKARYRRAIARKLLKWIPEALLDITTLLTCDPDNSEAKAEYQILIDMQKKDGRGPLAPENILECCSPLPYGSLTSPRHGDPSDPHQQRLPFFRMVPPLQKNAGSNVDGACMECTKPMRKKDLKTCQKCKRVNYCSVQCQRAAWPGHKQTCNVASDDNVTIRTGRRLADHPYFQTHLLLYAMRTMRKPRLRHETHDMILMVVVDMVLVEPSKPNGTKRTIVKNLVAVPICLVPQEVIYTLTHAVHKLSTNKPLHALWIVTTGIYPEGEECKFRLNVLPADEIITSSAHLPHFSLDLHSQSYGVFRRVTCDLDFLFWSINDELRLDIDNYYQFQA</sequence>
<dbReference type="PANTHER" id="PTHR46423:SF1">
    <property type="entry name" value="RNA POLYMERASE II-ASSOCIATED PROTEIN 3"/>
    <property type="match status" value="1"/>
</dbReference>
<keyword evidence="1" id="KW-0479">Metal-binding</keyword>
<organism evidence="8 9">
    <name type="scientific">Mycena maculata</name>
    <dbReference type="NCBI Taxonomy" id="230809"/>
    <lineage>
        <taxon>Eukaryota</taxon>
        <taxon>Fungi</taxon>
        <taxon>Dikarya</taxon>
        <taxon>Basidiomycota</taxon>
        <taxon>Agaricomycotina</taxon>
        <taxon>Agaricomycetes</taxon>
        <taxon>Agaricomycetidae</taxon>
        <taxon>Agaricales</taxon>
        <taxon>Marasmiineae</taxon>
        <taxon>Mycenaceae</taxon>
        <taxon>Mycena</taxon>
    </lineage>
</organism>
<dbReference type="GO" id="GO:0101031">
    <property type="term" value="C:protein folding chaperone complex"/>
    <property type="evidence" value="ECO:0007669"/>
    <property type="project" value="TreeGrafter"/>
</dbReference>
<keyword evidence="2 5" id="KW-0863">Zinc-finger</keyword>
<feature type="domain" description="MYND-type" evidence="7">
    <location>
        <begin position="193"/>
        <end position="233"/>
    </location>
</feature>
<evidence type="ECO:0000256" key="3">
    <source>
        <dbReference type="ARBA" id="ARBA00022803"/>
    </source>
</evidence>
<evidence type="ECO:0000256" key="2">
    <source>
        <dbReference type="ARBA" id="ARBA00022771"/>
    </source>
</evidence>
<proteinExistence type="predicted"/>
<evidence type="ECO:0000256" key="4">
    <source>
        <dbReference type="ARBA" id="ARBA00022833"/>
    </source>
</evidence>
<reference evidence="8" key="1">
    <citation type="submission" date="2023-03" db="EMBL/GenBank/DDBJ databases">
        <title>Massive genome expansion in bonnet fungi (Mycena s.s.) driven by repeated elements and novel gene families across ecological guilds.</title>
        <authorList>
            <consortium name="Lawrence Berkeley National Laboratory"/>
            <person name="Harder C.B."/>
            <person name="Miyauchi S."/>
            <person name="Viragh M."/>
            <person name="Kuo A."/>
            <person name="Thoen E."/>
            <person name="Andreopoulos B."/>
            <person name="Lu D."/>
            <person name="Skrede I."/>
            <person name="Drula E."/>
            <person name="Henrissat B."/>
            <person name="Morin E."/>
            <person name="Kohler A."/>
            <person name="Barry K."/>
            <person name="LaButti K."/>
            <person name="Morin E."/>
            <person name="Salamov A."/>
            <person name="Lipzen A."/>
            <person name="Mereny Z."/>
            <person name="Hegedus B."/>
            <person name="Baldrian P."/>
            <person name="Stursova M."/>
            <person name="Weitz H."/>
            <person name="Taylor A."/>
            <person name="Grigoriev I.V."/>
            <person name="Nagy L.G."/>
            <person name="Martin F."/>
            <person name="Kauserud H."/>
        </authorList>
    </citation>
    <scope>NUCLEOTIDE SEQUENCE</scope>
    <source>
        <strain evidence="8">CBHHK188m</strain>
    </source>
</reference>
<dbReference type="InterPro" id="IPR011990">
    <property type="entry name" value="TPR-like_helical_dom_sf"/>
</dbReference>
<evidence type="ECO:0000256" key="5">
    <source>
        <dbReference type="PROSITE-ProRule" id="PRU00134"/>
    </source>
</evidence>
<evidence type="ECO:0000256" key="1">
    <source>
        <dbReference type="ARBA" id="ARBA00022723"/>
    </source>
</evidence>